<proteinExistence type="predicted"/>
<name>A0A850H363_9SPHN</name>
<dbReference type="Proteomes" id="UP000561438">
    <property type="component" value="Unassembled WGS sequence"/>
</dbReference>
<dbReference type="Pfam" id="PF11231">
    <property type="entry name" value="DUF3034"/>
    <property type="match status" value="1"/>
</dbReference>
<feature type="signal peptide" evidence="1">
    <location>
        <begin position="1"/>
        <end position="25"/>
    </location>
</feature>
<reference evidence="2 3" key="1">
    <citation type="submission" date="2020-06" db="EMBL/GenBank/DDBJ databases">
        <title>Altererythrobacter sp. HHU K3-1.</title>
        <authorList>
            <person name="Zhang D."/>
            <person name="Xue H."/>
        </authorList>
    </citation>
    <scope>NUCLEOTIDE SEQUENCE [LARGE SCALE GENOMIC DNA]</scope>
    <source>
        <strain evidence="2 3">HHU K3-1</strain>
    </source>
</reference>
<evidence type="ECO:0000313" key="2">
    <source>
        <dbReference type="EMBL" id="NVD45030.1"/>
    </source>
</evidence>
<dbReference type="RefSeq" id="WP_176267368.1">
    <property type="nucleotide sequence ID" value="NZ_JABWGV010000003.1"/>
</dbReference>
<dbReference type="InterPro" id="IPR021393">
    <property type="entry name" value="DUF3034"/>
</dbReference>
<keyword evidence="3" id="KW-1185">Reference proteome</keyword>
<accession>A0A850H363</accession>
<gene>
    <name evidence="2" type="ORF">HUV48_08350</name>
</gene>
<keyword evidence="1" id="KW-0732">Signal</keyword>
<dbReference type="EMBL" id="JABWGV010000003">
    <property type="protein sequence ID" value="NVD45030.1"/>
    <property type="molecule type" value="Genomic_DNA"/>
</dbReference>
<dbReference type="AlphaFoldDB" id="A0A850H363"/>
<comment type="caution">
    <text evidence="2">The sequence shown here is derived from an EMBL/GenBank/DDBJ whole genome shotgun (WGS) entry which is preliminary data.</text>
</comment>
<feature type="chain" id="PRO_5032659529" evidence="1">
    <location>
        <begin position="26"/>
        <end position="294"/>
    </location>
</feature>
<sequence>MTRTNRSLLLFTAALVSLLSSPAAAENEPLLDGDKLLLTNGVSTVEGSSGGGIATWATISGMETDRGIGISGHATLIELPNFGWRSYGASIGIANRIELSYTRQEFDTRDVGAALGIGQGYVLNQDVYGAKVRLLGDLVYGEPLLPQVSIGVQHKRSDDGPVAAAVGAATDESTDFVLSATKLLLAHSVLVSAAARYTEANQGGLLGYGSAAGKGYSLQFEGSLAYQLSRRAVVGTEFRTKPDNLGLGEDDWFDVFAAYAVTDNVTVTAAYADLGSIATFEDQRGAYLSAQLAF</sequence>
<protein>
    <submittedName>
        <fullName evidence="2">DUF3034 family protein</fullName>
    </submittedName>
</protein>
<organism evidence="2 3">
    <name type="scientific">Qipengyuania atrilutea</name>
    <dbReference type="NCBI Taxonomy" id="2744473"/>
    <lineage>
        <taxon>Bacteria</taxon>
        <taxon>Pseudomonadati</taxon>
        <taxon>Pseudomonadota</taxon>
        <taxon>Alphaproteobacteria</taxon>
        <taxon>Sphingomonadales</taxon>
        <taxon>Erythrobacteraceae</taxon>
        <taxon>Qipengyuania</taxon>
    </lineage>
</organism>
<evidence type="ECO:0000313" key="3">
    <source>
        <dbReference type="Proteomes" id="UP000561438"/>
    </source>
</evidence>
<evidence type="ECO:0000256" key="1">
    <source>
        <dbReference type="SAM" id="SignalP"/>
    </source>
</evidence>